<keyword evidence="10 11" id="KW-0539">Nucleus</keyword>
<dbReference type="SMART" id="SM01047">
    <property type="entry name" value="C1_4"/>
    <property type="match status" value="1"/>
</dbReference>
<dbReference type="Pfam" id="PF04056">
    <property type="entry name" value="Ssl1"/>
    <property type="match status" value="1"/>
</dbReference>
<evidence type="ECO:0000256" key="8">
    <source>
        <dbReference type="ARBA" id="ARBA00023163"/>
    </source>
</evidence>
<evidence type="ECO:0000256" key="3">
    <source>
        <dbReference type="ARBA" id="ARBA00022723"/>
    </source>
</evidence>
<evidence type="ECO:0000313" key="14">
    <source>
        <dbReference type="EMBL" id="KAJ9666084.1"/>
    </source>
</evidence>
<dbReference type="InterPro" id="IPR046349">
    <property type="entry name" value="C1-like_sf"/>
</dbReference>
<evidence type="ECO:0000313" key="15">
    <source>
        <dbReference type="Proteomes" id="UP001172684"/>
    </source>
</evidence>
<evidence type="ECO:0000256" key="4">
    <source>
        <dbReference type="ARBA" id="ARBA00022763"/>
    </source>
</evidence>
<dbReference type="InterPro" id="IPR002035">
    <property type="entry name" value="VWF_A"/>
</dbReference>
<feature type="compositionally biased region" description="Basic and acidic residues" evidence="12">
    <location>
        <begin position="412"/>
        <end position="430"/>
    </location>
</feature>
<evidence type="ECO:0000256" key="5">
    <source>
        <dbReference type="ARBA" id="ARBA00022771"/>
    </source>
</evidence>
<dbReference type="PROSITE" id="PS50234">
    <property type="entry name" value="VWFA"/>
    <property type="match status" value="1"/>
</dbReference>
<dbReference type="InterPro" id="IPR013087">
    <property type="entry name" value="Znf_C2H2_type"/>
</dbReference>
<name>A0ABQ9NUJ5_9PEZI</name>
<proteinExistence type="inferred from homology"/>
<keyword evidence="4" id="KW-0227">DNA damage</keyword>
<keyword evidence="8 11" id="KW-0804">Transcription</keyword>
<dbReference type="NCBIfam" id="TIGR00622">
    <property type="entry name" value="ssl1"/>
    <property type="match status" value="1"/>
</dbReference>
<dbReference type="PANTHER" id="PTHR12695:SF2">
    <property type="entry name" value="GENERAL TRANSCRIPTION FACTOR IIH SUBUNIT 2-RELATED"/>
    <property type="match status" value="1"/>
</dbReference>
<keyword evidence="5" id="KW-0863">Zinc-finger</keyword>
<evidence type="ECO:0000256" key="1">
    <source>
        <dbReference type="ARBA" id="ARBA00004123"/>
    </source>
</evidence>
<comment type="caution">
    <text evidence="14">The sequence shown here is derived from an EMBL/GenBank/DDBJ whole genome shotgun (WGS) entry which is preliminary data.</text>
</comment>
<keyword evidence="7 11" id="KW-0805">Transcription regulation</keyword>
<gene>
    <name evidence="14" type="ORF">H2201_003762</name>
</gene>
<comment type="similarity">
    <text evidence="2 11">Belongs to the GTF2H2 family.</text>
</comment>
<dbReference type="InterPro" id="IPR007198">
    <property type="entry name" value="Ssl1-like"/>
</dbReference>
<dbReference type="InterPro" id="IPR013083">
    <property type="entry name" value="Znf_RING/FYVE/PHD"/>
</dbReference>
<evidence type="ECO:0000256" key="9">
    <source>
        <dbReference type="ARBA" id="ARBA00023204"/>
    </source>
</evidence>
<dbReference type="SUPFAM" id="SSF57889">
    <property type="entry name" value="Cysteine-rich domain"/>
    <property type="match status" value="1"/>
</dbReference>
<comment type="subcellular location">
    <subcellularLocation>
        <location evidence="1 11">Nucleus</location>
    </subcellularLocation>
</comment>
<dbReference type="Gene3D" id="3.40.50.410">
    <property type="entry name" value="von Willebrand factor, type A domain"/>
    <property type="match status" value="1"/>
</dbReference>
<dbReference type="InterPro" id="IPR012170">
    <property type="entry name" value="TFIIH_SSL1/p44"/>
</dbReference>
<evidence type="ECO:0000256" key="10">
    <source>
        <dbReference type="ARBA" id="ARBA00023242"/>
    </source>
</evidence>
<evidence type="ECO:0000256" key="12">
    <source>
        <dbReference type="SAM" id="MobiDB-lite"/>
    </source>
</evidence>
<accession>A0ABQ9NUJ5</accession>
<dbReference type="InterPro" id="IPR004595">
    <property type="entry name" value="TFIIH_C1-like_dom"/>
</dbReference>
<sequence length="518" mass="56232">MADMGGEYIQDVSDDDGVEVASRSGNDGAAGGAYGARAKGKTRAKERWESGIQTDAIALGEGPDGNLAESLEAEEQARKRARLRQDNKPVQRGIIRHVVLILDLSEAMLEKDMRPNRYIVAINYAQAYVREFFEQNPISQMCVMVMHDGLCIRLSDLSGNPADHIAAIQAIRYPKSARQPAREPKGSPSLQNALEMARAALYHAPSHSTREVIIVLGALLSNDPGDIHKTIKSCVADRLRVAIIGMGARLRICQEICAKTNAGDDSVYGVCQDEKNFRELLMATTTPPVIRQTASALPSAEQTPNTASLLMMGFPSRVTESTPSLCACHNNLTRGGYMCSRCQVKVCSLPRACPSCGMTLILSTHLARSYHHLFPLQSWVEVSWARAREVGSTECQACMTHFPPVPEPQEPDATREGTDTGTDTDKDKDTANSALKPVKQRPRAEGASESSRYECRSCHCHFCIDCDVYCHTVLHNCPGCLSSPSTAPTDAEANPEVVAEMAVGLENGINGGEPMDMA</sequence>
<evidence type="ECO:0000259" key="13">
    <source>
        <dbReference type="PROSITE" id="PS50234"/>
    </source>
</evidence>
<protein>
    <recommendedName>
        <fullName evidence="11">General transcription and DNA repair factor IIH</fullName>
    </recommendedName>
</protein>
<dbReference type="Proteomes" id="UP001172684">
    <property type="component" value="Unassembled WGS sequence"/>
</dbReference>
<comment type="function">
    <text evidence="11">Component of the general transcription and DNA repair factor IIH (TFIIH) core complex, which is involved in general and transcription-coupled nucleotide excision repair (NER) of damaged DNA and, when complexed to TFIIK, in RNA transcription by RNA polymerase II.</text>
</comment>
<feature type="domain" description="VWFA" evidence="13">
    <location>
        <begin position="97"/>
        <end position="285"/>
    </location>
</feature>
<dbReference type="InterPro" id="IPR036465">
    <property type="entry name" value="vWFA_dom_sf"/>
</dbReference>
<feature type="region of interest" description="Disordered" evidence="12">
    <location>
        <begin position="1"/>
        <end position="47"/>
    </location>
</feature>
<dbReference type="PANTHER" id="PTHR12695">
    <property type="entry name" value="GENERAL TRANSCRIPTION FACTOR IIH SUBUNIT 2"/>
    <property type="match status" value="1"/>
</dbReference>
<dbReference type="SUPFAM" id="SSF53300">
    <property type="entry name" value="vWA-like"/>
    <property type="match status" value="1"/>
</dbReference>
<dbReference type="EMBL" id="JAPDRL010000022">
    <property type="protein sequence ID" value="KAJ9666084.1"/>
    <property type="molecule type" value="Genomic_DNA"/>
</dbReference>
<keyword evidence="15" id="KW-1185">Reference proteome</keyword>
<evidence type="ECO:0000256" key="11">
    <source>
        <dbReference type="PIRNR" id="PIRNR015919"/>
    </source>
</evidence>
<keyword evidence="9" id="KW-0234">DNA repair</keyword>
<dbReference type="Gene3D" id="3.30.40.10">
    <property type="entry name" value="Zinc/RING finger domain, C3HC4 (zinc finger)"/>
    <property type="match status" value="1"/>
</dbReference>
<keyword evidence="3 11" id="KW-0479">Metal-binding</keyword>
<feature type="region of interest" description="Disordered" evidence="12">
    <location>
        <begin position="401"/>
        <end position="446"/>
    </location>
</feature>
<reference evidence="14" key="1">
    <citation type="submission" date="2022-10" db="EMBL/GenBank/DDBJ databases">
        <title>Culturing micro-colonial fungi from biological soil crusts in the Mojave desert and describing Neophaeococcomyces mojavensis, and introducing the new genera and species Taxawa tesnikishii.</title>
        <authorList>
            <person name="Kurbessoian T."/>
            <person name="Stajich J.E."/>
        </authorList>
    </citation>
    <scope>NUCLEOTIDE SEQUENCE</scope>
    <source>
        <strain evidence="14">TK_1</strain>
    </source>
</reference>
<evidence type="ECO:0000256" key="2">
    <source>
        <dbReference type="ARBA" id="ARBA00006092"/>
    </source>
</evidence>
<evidence type="ECO:0000256" key="6">
    <source>
        <dbReference type="ARBA" id="ARBA00022833"/>
    </source>
</evidence>
<organism evidence="14 15">
    <name type="scientific">Coniosporium apollinis</name>
    <dbReference type="NCBI Taxonomy" id="61459"/>
    <lineage>
        <taxon>Eukaryota</taxon>
        <taxon>Fungi</taxon>
        <taxon>Dikarya</taxon>
        <taxon>Ascomycota</taxon>
        <taxon>Pezizomycotina</taxon>
        <taxon>Dothideomycetes</taxon>
        <taxon>Dothideomycetes incertae sedis</taxon>
        <taxon>Coniosporium</taxon>
    </lineage>
</organism>
<evidence type="ECO:0000256" key="7">
    <source>
        <dbReference type="ARBA" id="ARBA00023015"/>
    </source>
</evidence>
<keyword evidence="6 11" id="KW-0862">Zinc</keyword>
<dbReference type="PROSITE" id="PS00028">
    <property type="entry name" value="ZINC_FINGER_C2H2_1"/>
    <property type="match status" value="1"/>
</dbReference>
<dbReference type="Pfam" id="PF07975">
    <property type="entry name" value="C1_4"/>
    <property type="match status" value="1"/>
</dbReference>
<dbReference type="SMART" id="SM00327">
    <property type="entry name" value="VWA"/>
    <property type="match status" value="1"/>
</dbReference>
<dbReference type="PIRSF" id="PIRSF015919">
    <property type="entry name" value="TFIIH_SSL1"/>
    <property type="match status" value="1"/>
</dbReference>